<dbReference type="EMBL" id="JBHSXL010000009">
    <property type="protein sequence ID" value="MFC6893109.1"/>
    <property type="molecule type" value="Genomic_DNA"/>
</dbReference>
<gene>
    <name evidence="4" type="ORF">ACFQE9_10915</name>
</gene>
<dbReference type="Proteomes" id="UP001596296">
    <property type="component" value="Unassembled WGS sequence"/>
</dbReference>
<dbReference type="AlphaFoldDB" id="A0ABD5UU68"/>
<dbReference type="InterPro" id="IPR058480">
    <property type="entry name" value="DUF8167_N"/>
</dbReference>
<protein>
    <submittedName>
        <fullName evidence="4">TrkA C-terminal domain-containing protein</fullName>
    </submittedName>
</protein>
<feature type="transmembrane region" description="Helical" evidence="2">
    <location>
        <begin position="84"/>
        <end position="106"/>
    </location>
</feature>
<feature type="transmembrane region" description="Helical" evidence="2">
    <location>
        <begin position="49"/>
        <end position="72"/>
    </location>
</feature>
<reference evidence="4 5" key="1">
    <citation type="journal article" date="2019" name="Int. J. Syst. Evol. Microbiol.">
        <title>The Global Catalogue of Microorganisms (GCM) 10K type strain sequencing project: providing services to taxonomists for standard genome sequencing and annotation.</title>
        <authorList>
            <consortium name="The Broad Institute Genomics Platform"/>
            <consortium name="The Broad Institute Genome Sequencing Center for Infectious Disease"/>
            <person name="Wu L."/>
            <person name="Ma J."/>
        </authorList>
    </citation>
    <scope>NUCLEOTIDE SEQUENCE [LARGE SCALE GENOMIC DNA]</scope>
    <source>
        <strain evidence="4 5">SKJ47</strain>
    </source>
</reference>
<proteinExistence type="predicted"/>
<comment type="caution">
    <text evidence="4">The sequence shown here is derived from an EMBL/GenBank/DDBJ whole genome shotgun (WGS) entry which is preliminary data.</text>
</comment>
<feature type="domain" description="RCK C-terminal" evidence="3">
    <location>
        <begin position="336"/>
        <end position="416"/>
    </location>
</feature>
<evidence type="ECO:0000259" key="3">
    <source>
        <dbReference type="PROSITE" id="PS51202"/>
    </source>
</evidence>
<dbReference type="Pfam" id="PF26503">
    <property type="entry name" value="DUF8167_3rd"/>
    <property type="match status" value="1"/>
</dbReference>
<keyword evidence="2" id="KW-1133">Transmembrane helix</keyword>
<dbReference type="InterPro" id="IPR058603">
    <property type="entry name" value="DUF8167_2nd"/>
</dbReference>
<evidence type="ECO:0000313" key="5">
    <source>
        <dbReference type="Proteomes" id="UP001596296"/>
    </source>
</evidence>
<name>A0ABD5UU68_9EURY</name>
<dbReference type="Gene3D" id="3.30.70.1450">
    <property type="entry name" value="Regulator of K+ conductance, C-terminal domain"/>
    <property type="match status" value="1"/>
</dbReference>
<keyword evidence="5" id="KW-1185">Reference proteome</keyword>
<keyword evidence="2" id="KW-0812">Transmembrane</keyword>
<evidence type="ECO:0000256" key="2">
    <source>
        <dbReference type="SAM" id="Phobius"/>
    </source>
</evidence>
<feature type="transmembrane region" description="Helical" evidence="2">
    <location>
        <begin position="118"/>
        <end position="138"/>
    </location>
</feature>
<evidence type="ECO:0000256" key="1">
    <source>
        <dbReference type="SAM" id="MobiDB-lite"/>
    </source>
</evidence>
<dbReference type="Pfam" id="PF02080">
    <property type="entry name" value="TrkA_C"/>
    <property type="match status" value="1"/>
</dbReference>
<dbReference type="Pfam" id="PF26502">
    <property type="entry name" value="DUF8167_2nd"/>
    <property type="match status" value="1"/>
</dbReference>
<accession>A0ABD5UU68</accession>
<feature type="region of interest" description="Disordered" evidence="1">
    <location>
        <begin position="410"/>
        <end position="442"/>
    </location>
</feature>
<dbReference type="RefSeq" id="WP_379744331.1">
    <property type="nucleotide sequence ID" value="NZ_JBHSVN010000001.1"/>
</dbReference>
<organism evidence="4 5">
    <name type="scientific">Halopenitus salinus</name>
    <dbReference type="NCBI Taxonomy" id="1198295"/>
    <lineage>
        <taxon>Archaea</taxon>
        <taxon>Methanobacteriati</taxon>
        <taxon>Methanobacteriota</taxon>
        <taxon>Stenosarchaea group</taxon>
        <taxon>Halobacteria</taxon>
        <taxon>Halobacteriales</taxon>
        <taxon>Haloferacaceae</taxon>
        <taxon>Halopenitus</taxon>
    </lineage>
</organism>
<feature type="compositionally biased region" description="Acidic residues" evidence="1">
    <location>
        <begin position="414"/>
        <end position="434"/>
    </location>
</feature>
<sequence>MIPPASVLVPVLSSVSASVPTPVPAADAGSSTPAGLPLVVEVTFAEPLRAAVGLLLFACLAVLAAGGVAVAYRWYFRQRIPEGVAVLLGVSAVVLYLNTASLGSIIGGTDVVLLRVDVVLFNVVAVGVAAAVAPAGAWTGDVVARNVFAVAGGKQLEGEIGRVVRTVGRVTPVTLPAAEDIADMDSYEAVAPATKEGMAGRTLLFPRRVTVAELRERLVARIKEDFGVNYVDVDVTQEGEIEYLAVGSRAAGIGPTLAPGTAAIAVHADPPYTATPGDVVQAWIGGDDPRRVATAELRATAGDVATLALDETDAARLEESETYRLVTLPAEPQADREFASLLRAADETMTAVTIGPESPLVGTSVRDLEAVVAAVRPASASIEAIPERDRLFEPGDTVFLLGRPDALRRVEAEAAGDAETDDVESGDSEADDAGTDVPRRED</sequence>
<evidence type="ECO:0000313" key="4">
    <source>
        <dbReference type="EMBL" id="MFC6893109.1"/>
    </source>
</evidence>
<dbReference type="InterPro" id="IPR036721">
    <property type="entry name" value="RCK_C_sf"/>
</dbReference>
<dbReference type="Pfam" id="PF26501">
    <property type="entry name" value="DUF8167"/>
    <property type="match status" value="1"/>
</dbReference>
<dbReference type="SUPFAM" id="SSF116726">
    <property type="entry name" value="TrkA C-terminal domain-like"/>
    <property type="match status" value="1"/>
</dbReference>
<dbReference type="InterPro" id="IPR058604">
    <property type="entry name" value="DUF8167_3rd"/>
</dbReference>
<keyword evidence="2" id="KW-0472">Membrane</keyword>
<dbReference type="InterPro" id="IPR006037">
    <property type="entry name" value="RCK_C"/>
</dbReference>
<dbReference type="PROSITE" id="PS51202">
    <property type="entry name" value="RCK_C"/>
    <property type="match status" value="1"/>
</dbReference>